<dbReference type="Proteomes" id="UP001501237">
    <property type="component" value="Unassembled WGS sequence"/>
</dbReference>
<feature type="transmembrane region" description="Helical" evidence="1">
    <location>
        <begin position="56"/>
        <end position="77"/>
    </location>
</feature>
<proteinExistence type="predicted"/>
<name>A0ABP6PX68_9ACTN</name>
<evidence type="ECO:0000256" key="1">
    <source>
        <dbReference type="SAM" id="Phobius"/>
    </source>
</evidence>
<feature type="transmembrane region" description="Helical" evidence="1">
    <location>
        <begin position="89"/>
        <end position="111"/>
    </location>
</feature>
<evidence type="ECO:0000313" key="3">
    <source>
        <dbReference type="Proteomes" id="UP001501237"/>
    </source>
</evidence>
<feature type="transmembrane region" description="Helical" evidence="1">
    <location>
        <begin position="247"/>
        <end position="267"/>
    </location>
</feature>
<sequence>MAVDSRAETSERAVPGAAFAWGTVLFASWVAVGAHIDAWAHNHGKVDTSFFTPWHALLYTGVLCTMAYLGLASLRGVRAGRPPLKSLPVGYLQSFAGALLFGGFGGFDLVWHELFGIENDAVALFSPSHLGLMVSGFLIASGPWVHARATGERTASWLVVISAALSLSMIWFWAQFALPYGNPWAAYQENDAAFTQGILGILLATATLVGTLLMLLRHFELKPGSVTVIVALPAMLDIAVIGPEHPFALHMSVLAAGLLGDLVLFFVGTEGLRVRITATAIPLVTWSVYFATIEAAFDGGIVWVVHAWTGAITVAAIAGYLLSMLAFPPERVTR</sequence>
<feature type="transmembrane region" description="Helical" evidence="1">
    <location>
        <begin position="303"/>
        <end position="327"/>
    </location>
</feature>
<dbReference type="RefSeq" id="WP_344821242.1">
    <property type="nucleotide sequence ID" value="NZ_BAAAUV010000001.1"/>
</dbReference>
<feature type="transmembrane region" description="Helical" evidence="1">
    <location>
        <begin position="223"/>
        <end position="241"/>
    </location>
</feature>
<comment type="caution">
    <text evidence="2">The sequence shown here is derived from an EMBL/GenBank/DDBJ whole genome shotgun (WGS) entry which is preliminary data.</text>
</comment>
<reference evidence="3" key="1">
    <citation type="journal article" date="2019" name="Int. J. Syst. Evol. Microbiol.">
        <title>The Global Catalogue of Microorganisms (GCM) 10K type strain sequencing project: providing services to taxonomists for standard genome sequencing and annotation.</title>
        <authorList>
            <consortium name="The Broad Institute Genomics Platform"/>
            <consortium name="The Broad Institute Genome Sequencing Center for Infectious Disease"/>
            <person name="Wu L."/>
            <person name="Ma J."/>
        </authorList>
    </citation>
    <scope>NUCLEOTIDE SEQUENCE [LARGE SCALE GENOMIC DNA]</scope>
    <source>
        <strain evidence="3">JCM 9377</strain>
    </source>
</reference>
<dbReference type="EMBL" id="BAAAUV010000001">
    <property type="protein sequence ID" value="GAA3193250.1"/>
    <property type="molecule type" value="Genomic_DNA"/>
</dbReference>
<gene>
    <name evidence="2" type="ORF">GCM10010468_02460</name>
</gene>
<feature type="transmembrane region" description="Helical" evidence="1">
    <location>
        <begin position="279"/>
        <end position="297"/>
    </location>
</feature>
<keyword evidence="3" id="KW-1185">Reference proteome</keyword>
<keyword evidence="1" id="KW-0812">Transmembrane</keyword>
<feature type="transmembrane region" description="Helical" evidence="1">
    <location>
        <begin position="123"/>
        <end position="145"/>
    </location>
</feature>
<feature type="transmembrane region" description="Helical" evidence="1">
    <location>
        <begin position="194"/>
        <end position="216"/>
    </location>
</feature>
<organism evidence="2 3">
    <name type="scientific">Actinocorallia longicatena</name>
    <dbReference type="NCBI Taxonomy" id="111803"/>
    <lineage>
        <taxon>Bacteria</taxon>
        <taxon>Bacillati</taxon>
        <taxon>Actinomycetota</taxon>
        <taxon>Actinomycetes</taxon>
        <taxon>Streptosporangiales</taxon>
        <taxon>Thermomonosporaceae</taxon>
        <taxon>Actinocorallia</taxon>
    </lineage>
</organism>
<accession>A0ABP6PX68</accession>
<feature type="transmembrane region" description="Helical" evidence="1">
    <location>
        <begin position="12"/>
        <end position="36"/>
    </location>
</feature>
<keyword evidence="1" id="KW-1133">Transmembrane helix</keyword>
<protein>
    <submittedName>
        <fullName evidence="2">Uncharacterized protein</fullName>
    </submittedName>
</protein>
<keyword evidence="1" id="KW-0472">Membrane</keyword>
<evidence type="ECO:0000313" key="2">
    <source>
        <dbReference type="EMBL" id="GAA3193250.1"/>
    </source>
</evidence>
<feature type="transmembrane region" description="Helical" evidence="1">
    <location>
        <begin position="157"/>
        <end position="174"/>
    </location>
</feature>